<dbReference type="InterPro" id="IPR018247">
    <property type="entry name" value="EF_Hand_1_Ca_BS"/>
</dbReference>
<feature type="domain" description="EF-hand" evidence="3">
    <location>
        <begin position="1774"/>
        <end position="1809"/>
    </location>
</feature>
<dbReference type="InterPro" id="IPR001584">
    <property type="entry name" value="Integrase_cat-core"/>
</dbReference>
<dbReference type="Proteomes" id="UP000186817">
    <property type="component" value="Unassembled WGS sequence"/>
</dbReference>
<protein>
    <recommendedName>
        <fullName evidence="8">Copia protein</fullName>
    </recommendedName>
</protein>
<organism evidence="6 7">
    <name type="scientific">Symbiodinium microadriaticum</name>
    <name type="common">Dinoflagellate</name>
    <name type="synonym">Zooxanthella microadriatica</name>
    <dbReference type="NCBI Taxonomy" id="2951"/>
    <lineage>
        <taxon>Eukaryota</taxon>
        <taxon>Sar</taxon>
        <taxon>Alveolata</taxon>
        <taxon>Dinophyceae</taxon>
        <taxon>Suessiales</taxon>
        <taxon>Symbiodiniaceae</taxon>
        <taxon>Symbiodinium</taxon>
    </lineage>
</organism>
<name>A0A1Q9C0Q6_SYMMI</name>
<evidence type="ECO:0008006" key="8">
    <source>
        <dbReference type="Google" id="ProtNLM"/>
    </source>
</evidence>
<dbReference type="OrthoDB" id="422540at2759"/>
<dbReference type="InterPro" id="IPR013103">
    <property type="entry name" value="RVT_2"/>
</dbReference>
<dbReference type="EMBL" id="LSRX01002012">
    <property type="protein sequence ID" value="OLP76480.1"/>
    <property type="molecule type" value="Genomic_DNA"/>
</dbReference>
<evidence type="ECO:0000313" key="7">
    <source>
        <dbReference type="Proteomes" id="UP000186817"/>
    </source>
</evidence>
<dbReference type="GO" id="GO:0003676">
    <property type="term" value="F:nucleic acid binding"/>
    <property type="evidence" value="ECO:0007669"/>
    <property type="project" value="InterPro"/>
</dbReference>
<feature type="region of interest" description="Disordered" evidence="2">
    <location>
        <begin position="968"/>
        <end position="1070"/>
    </location>
</feature>
<feature type="domain" description="Fe2OG dioxygenase" evidence="5">
    <location>
        <begin position="320"/>
        <end position="432"/>
    </location>
</feature>
<dbReference type="InterPro" id="IPR011992">
    <property type="entry name" value="EF-hand-dom_pair"/>
</dbReference>
<dbReference type="GO" id="GO:0015074">
    <property type="term" value="P:DNA integration"/>
    <property type="evidence" value="ECO:0007669"/>
    <property type="project" value="InterPro"/>
</dbReference>
<evidence type="ECO:0000259" key="4">
    <source>
        <dbReference type="PROSITE" id="PS50994"/>
    </source>
</evidence>
<dbReference type="PROSITE" id="PS50994">
    <property type="entry name" value="INTEGRASE"/>
    <property type="match status" value="1"/>
</dbReference>
<feature type="compositionally biased region" description="Pro residues" evidence="2">
    <location>
        <begin position="929"/>
        <end position="941"/>
    </location>
</feature>
<comment type="caution">
    <text evidence="6">The sequence shown here is derived from an EMBL/GenBank/DDBJ whole genome shotgun (WGS) entry which is preliminary data.</text>
</comment>
<feature type="compositionally biased region" description="Low complexity" evidence="2">
    <location>
        <begin position="1050"/>
        <end position="1062"/>
    </location>
</feature>
<dbReference type="Gene3D" id="3.30.420.10">
    <property type="entry name" value="Ribonuclease H-like superfamily/Ribonuclease H"/>
    <property type="match status" value="1"/>
</dbReference>
<evidence type="ECO:0000259" key="5">
    <source>
        <dbReference type="PROSITE" id="PS51471"/>
    </source>
</evidence>
<keyword evidence="7" id="KW-1185">Reference proteome</keyword>
<dbReference type="InterPro" id="IPR005123">
    <property type="entry name" value="Oxoglu/Fe-dep_dioxygenase_dom"/>
</dbReference>
<evidence type="ECO:0000259" key="3">
    <source>
        <dbReference type="PROSITE" id="PS50222"/>
    </source>
</evidence>
<evidence type="ECO:0000256" key="2">
    <source>
        <dbReference type="SAM" id="MobiDB-lite"/>
    </source>
</evidence>
<feature type="domain" description="EF-hand" evidence="3">
    <location>
        <begin position="1733"/>
        <end position="1768"/>
    </location>
</feature>
<dbReference type="Pfam" id="PF13202">
    <property type="entry name" value="EF-hand_5"/>
    <property type="match status" value="1"/>
</dbReference>
<feature type="compositionally biased region" description="Basic and acidic residues" evidence="2">
    <location>
        <begin position="992"/>
        <end position="1001"/>
    </location>
</feature>
<proteinExistence type="predicted"/>
<feature type="compositionally biased region" description="Polar residues" evidence="2">
    <location>
        <begin position="1020"/>
        <end position="1030"/>
    </location>
</feature>
<dbReference type="InterPro" id="IPR002048">
    <property type="entry name" value="EF_hand_dom"/>
</dbReference>
<dbReference type="GO" id="GO:0005509">
    <property type="term" value="F:calcium ion binding"/>
    <property type="evidence" value="ECO:0007669"/>
    <property type="project" value="InterPro"/>
</dbReference>
<dbReference type="CDD" id="cd00051">
    <property type="entry name" value="EFh"/>
    <property type="match status" value="1"/>
</dbReference>
<keyword evidence="1" id="KW-0106">Calcium</keyword>
<feature type="compositionally biased region" description="Basic and acidic residues" evidence="2">
    <location>
        <begin position="519"/>
        <end position="528"/>
    </location>
</feature>
<dbReference type="PROSITE" id="PS00018">
    <property type="entry name" value="EF_HAND_1"/>
    <property type="match status" value="1"/>
</dbReference>
<dbReference type="Gene3D" id="1.10.238.10">
    <property type="entry name" value="EF-hand"/>
    <property type="match status" value="1"/>
</dbReference>
<dbReference type="InterPro" id="IPR012337">
    <property type="entry name" value="RNaseH-like_sf"/>
</dbReference>
<dbReference type="Pfam" id="PF07727">
    <property type="entry name" value="RVT_2"/>
    <property type="match status" value="1"/>
</dbReference>
<reference evidence="6 7" key="1">
    <citation type="submission" date="2016-02" db="EMBL/GenBank/DDBJ databases">
        <title>Genome analysis of coral dinoflagellate symbionts highlights evolutionary adaptations to a symbiotic lifestyle.</title>
        <authorList>
            <person name="Aranda M."/>
            <person name="Li Y."/>
            <person name="Liew Y.J."/>
            <person name="Baumgarten S."/>
            <person name="Simakov O."/>
            <person name="Wilson M."/>
            <person name="Piel J."/>
            <person name="Ashoor H."/>
            <person name="Bougouffa S."/>
            <person name="Bajic V.B."/>
            <person name="Ryu T."/>
            <person name="Ravasi T."/>
            <person name="Bayer T."/>
            <person name="Micklem G."/>
            <person name="Kim H."/>
            <person name="Bhak J."/>
            <person name="Lajeunesse T.C."/>
            <person name="Voolstra C.R."/>
        </authorList>
    </citation>
    <scope>NUCLEOTIDE SEQUENCE [LARGE SCALE GENOMIC DNA]</scope>
    <source>
        <strain evidence="6 7">CCMP2467</strain>
    </source>
</reference>
<evidence type="ECO:0000256" key="1">
    <source>
        <dbReference type="ARBA" id="ARBA00022837"/>
    </source>
</evidence>
<gene>
    <name evidence="6" type="ORF">AK812_SmicGene43579</name>
</gene>
<evidence type="ECO:0000313" key="6">
    <source>
        <dbReference type="EMBL" id="OLP76480.1"/>
    </source>
</evidence>
<feature type="domain" description="Integrase catalytic" evidence="4">
    <location>
        <begin position="583"/>
        <end position="753"/>
    </location>
</feature>
<accession>A0A1Q9C0Q6</accession>
<feature type="compositionally biased region" description="Basic and acidic residues" evidence="2">
    <location>
        <begin position="893"/>
        <end position="907"/>
    </location>
</feature>
<sequence length="1852" mass="208028">MNYLTALEKCAATDQEMLAGKVLNEYFAGVVLGDYGFFMSYAAMESEEIEAKVDDKEAKRAGDALIRLARQQQRAISGSQVDLAEVFRQTSATNAARAQGLVVPVEHEDFTFASGWDMTNKDHRRRLRHFLEHRRPQVVSMTWRIEDVPPGEPHEEVKFGLLASLALEVAKHQCSHGRSFFLRAPVPPGPWRELDWKQYLDVPGRQVRITQEHEYVVVTDLGDESSEAENEKICDETNEANVLMTDVPGSTVPDDGEKLAIKLMEESDYSPASCLRLLRETKWPRQRIKRASMKGSEAYQVLGQYSYGKFAGITLATYRLPHTLRYLNHFMTMRGALGPRSSLVVSRNASVNPHKDSNNIGQNYSIALGPFKGGELWEEDPGGQVMKEIKGAKVPGRLRKHHGKLNVFNPRKLHSVEPWTGERWSITAFQTRSAGKLSQEQEELLAKFGFQVRGYSQVIDLPSTRLSRQLVSYVESRCAGVPQDNFNFPVSTMDEIDPELDEENAEEPGHPEGNGSEEAEPRVSQHQKDLVRKLHVNTGHPPLERFLRTLKAAGALPHVLRYVRDEFRCETCNVKRGADPRRRAQCPRLFSFNRVLSIDVFFVSFRNRLEPILNVVCHGTNYQLAQRIESSSGAPTAHATWRALLTTWIRYLGPPSLIITDGGKEFQGRFERGLEQLGILQHVTAPESPWQNSRAERHGGWLKQKLTQELDSGQGIISSKEDLDELLASLVSAKNRWFNHGGYTPTQMVFGELPRVPGELLTSDETSLPVLNDAFHDPAGMDEAATEFKHRHQIRERARQLAMAETSREVLKRAARAAPHVNRSWATGQWVYVFRRGRVGDGLHPTSRWVPGIVVMPTPSIIWVLGRQIASDPQLGELLRKVVSGSHAGAVDVAKEGPPDNQEHLAPVERGASDAGLPLEREDEGRPVEPVPVLPEPPQAPRAPVEVPPGLERRLGPIPEELAIPVAQDHEASRRSSVQEPAQEPEANFDSRSIEANEGRDLPQPADSETSTRAAKIPRTETSAEPSSLQRAPGTPIQRLLQAVHRGRTEGASASHESSGSRSRSRAPERDHDLYAKDPALEGQASWFCHRADSGWTLVASRSDEIDIKKISKEEKIKFDASDKIEWEAILKTKAVRVAYGEEAQKIRERYPDRILASRMVRRRKPLPGINEWKAKSRWCVAGHSDPDTAHLTTFSPTPSSEGIMAFLHTGLGLNHRFSFADVRNAFCQSDPLKRPRGPLFAQPTDGLNLPPDAIIILDIPVYGLDDAPAAWRNTVVNYLVENNFVRNLVEPCWYMKFNEAGENEAQILIEVDDFIVSAKPEVQQQVKDLLSARFEFGKWEEDAAEYAGRRVQCLPDRVLIDQHKYITEQIFPIPLAKHRKAQKDAALTDEEFQAMRSSVYKINWIAKETRPELSGLASIMASKLKTATIDDILTINKNINHVRTTAGRPLILWKVDPADSAFIAVSDAGGVGVKHEIVDEDGLPTDHTQGAWLVLIAEELPLGKRQVRASPIAWRSSKLKRKVFSTFGRETQAMLQGMSEVDWIQIMVRDATAHDVKLRSWRNSLSPHMIIMRSDCDLRLRRPQCTVTDAKSLYDCLLKEHPQGKQDRRSSLELAIIVKDLQDTRSSVRWVPHQKMLADSMTKSDPLRANGALEQLLKTGVFSLVDVSEEFANRATDSKFRSRSHSASAARLLREYELNGNLVTAVLVEGALNHAQSDRDLEKIDRNERLSKALIRLVTLFGDMDKNRDGTVTLEEMQAVPPDLLPPEIFENDLAVTIAEVFQVLDVDDQGTLDQREFVEGLLAVYLQDMPLAQLETLKLLQKQNNRLDEIYKVLRPRCQMSMKDQPTVAV</sequence>
<dbReference type="InterPro" id="IPR036397">
    <property type="entry name" value="RNaseH_sf"/>
</dbReference>
<dbReference type="SUPFAM" id="SSF47473">
    <property type="entry name" value="EF-hand"/>
    <property type="match status" value="1"/>
</dbReference>
<feature type="region of interest" description="Disordered" evidence="2">
    <location>
        <begin position="500"/>
        <end position="528"/>
    </location>
</feature>
<dbReference type="SMART" id="SM00054">
    <property type="entry name" value="EFh"/>
    <property type="match status" value="2"/>
</dbReference>
<dbReference type="PROSITE" id="PS50222">
    <property type="entry name" value="EF_HAND_2"/>
    <property type="match status" value="2"/>
</dbReference>
<dbReference type="SUPFAM" id="SSF53098">
    <property type="entry name" value="Ribonuclease H-like"/>
    <property type="match status" value="1"/>
</dbReference>
<dbReference type="PROSITE" id="PS51471">
    <property type="entry name" value="FE2OG_OXY"/>
    <property type="match status" value="1"/>
</dbReference>
<feature type="region of interest" description="Disordered" evidence="2">
    <location>
        <begin position="891"/>
        <end position="953"/>
    </location>
</feature>